<accession>A0A8J4FBU5</accession>
<organism evidence="2 3">
    <name type="scientific">Volvox africanus</name>
    <dbReference type="NCBI Taxonomy" id="51714"/>
    <lineage>
        <taxon>Eukaryota</taxon>
        <taxon>Viridiplantae</taxon>
        <taxon>Chlorophyta</taxon>
        <taxon>core chlorophytes</taxon>
        <taxon>Chlorophyceae</taxon>
        <taxon>CS clade</taxon>
        <taxon>Chlamydomonadales</taxon>
        <taxon>Volvocaceae</taxon>
        <taxon>Volvox</taxon>
    </lineage>
</organism>
<name>A0A8J4FBU5_9CHLO</name>
<sequence length="142" mass="14183">MIPKAPKALPPSVSAVAVAPEGGELETCRRSTGAAAASSGVGAPHATFGGVCTWWDSRLWELVLSASCSWSGGQVAAANSDGSSATCKLANILCAAHAWPIASSPGASRALLPRNIRPDPPRPAGPPAPAEAAARRHSAPTG</sequence>
<feature type="region of interest" description="Disordered" evidence="1">
    <location>
        <begin position="105"/>
        <end position="142"/>
    </location>
</feature>
<dbReference type="Proteomes" id="UP000747399">
    <property type="component" value="Unassembled WGS sequence"/>
</dbReference>
<keyword evidence="3" id="KW-1185">Reference proteome</keyword>
<comment type="caution">
    <text evidence="2">The sequence shown here is derived from an EMBL/GenBank/DDBJ whole genome shotgun (WGS) entry which is preliminary data.</text>
</comment>
<reference evidence="2" key="1">
    <citation type="journal article" date="2021" name="Proc. Natl. Acad. Sci. U.S.A.">
        <title>Three genomes in the algal genus Volvox reveal the fate of a haploid sex-determining region after a transition to homothallism.</title>
        <authorList>
            <person name="Yamamoto K."/>
            <person name="Hamaji T."/>
            <person name="Kawai-Toyooka H."/>
            <person name="Matsuzaki R."/>
            <person name="Takahashi F."/>
            <person name="Nishimura Y."/>
            <person name="Kawachi M."/>
            <person name="Noguchi H."/>
            <person name="Minakuchi Y."/>
            <person name="Umen J.G."/>
            <person name="Toyoda A."/>
            <person name="Nozaki H."/>
        </authorList>
    </citation>
    <scope>NUCLEOTIDE SEQUENCE</scope>
    <source>
        <strain evidence="2">NIES-3780</strain>
    </source>
</reference>
<dbReference type="AlphaFoldDB" id="A0A8J4FBU5"/>
<gene>
    <name evidence="2" type="ORF">Vafri_19145</name>
</gene>
<dbReference type="EMBL" id="BNCO01000075">
    <property type="protein sequence ID" value="GIL65392.1"/>
    <property type="molecule type" value="Genomic_DNA"/>
</dbReference>
<evidence type="ECO:0000313" key="2">
    <source>
        <dbReference type="EMBL" id="GIL65392.1"/>
    </source>
</evidence>
<protein>
    <submittedName>
        <fullName evidence="2">Uncharacterized protein</fullName>
    </submittedName>
</protein>
<evidence type="ECO:0000256" key="1">
    <source>
        <dbReference type="SAM" id="MobiDB-lite"/>
    </source>
</evidence>
<evidence type="ECO:0000313" key="3">
    <source>
        <dbReference type="Proteomes" id="UP000747399"/>
    </source>
</evidence>
<proteinExistence type="predicted"/>